<evidence type="ECO:0000256" key="2">
    <source>
        <dbReference type="SAM" id="SignalP"/>
    </source>
</evidence>
<organism evidence="4 5">
    <name type="scientific">Flavobacterium croceum DSM 17960</name>
    <dbReference type="NCBI Taxonomy" id="1121886"/>
    <lineage>
        <taxon>Bacteria</taxon>
        <taxon>Pseudomonadati</taxon>
        <taxon>Bacteroidota</taxon>
        <taxon>Flavobacteriia</taxon>
        <taxon>Flavobacteriales</taxon>
        <taxon>Flavobacteriaceae</taxon>
        <taxon>Flavobacterium</taxon>
    </lineage>
</organism>
<accession>A0A2S4NB05</accession>
<dbReference type="Pfam" id="PF18962">
    <property type="entry name" value="Por_Secre_tail"/>
    <property type="match status" value="1"/>
</dbReference>
<dbReference type="PROSITE" id="PS50853">
    <property type="entry name" value="FN3"/>
    <property type="match status" value="2"/>
</dbReference>
<keyword evidence="5" id="KW-1185">Reference proteome</keyword>
<dbReference type="Gene3D" id="2.60.40.10">
    <property type="entry name" value="Immunoglobulins"/>
    <property type="match status" value="3"/>
</dbReference>
<dbReference type="AlphaFoldDB" id="A0A2S4NB05"/>
<dbReference type="RefSeq" id="WP_103725107.1">
    <property type="nucleotide sequence ID" value="NZ_PQNY01000002.1"/>
</dbReference>
<feature type="signal peptide" evidence="2">
    <location>
        <begin position="1"/>
        <end position="18"/>
    </location>
</feature>
<dbReference type="InterPro" id="IPR026444">
    <property type="entry name" value="Secre_tail"/>
</dbReference>
<dbReference type="Pfam" id="PF00041">
    <property type="entry name" value="fn3"/>
    <property type="match status" value="2"/>
</dbReference>
<dbReference type="InterPro" id="IPR013783">
    <property type="entry name" value="Ig-like_fold"/>
</dbReference>
<sequence length="1024" mass="107069">MKKITFWLFLLMFLQMSAQTGIVVVGANSGSNDAYSQPAPLQDYWKNSRQQYIYTASELLSAGLVAGNITKIGWNVTSIGTSGLEEGYTISMGTTTSSNFASTTFENVSNVVYGPTDFTPSATGQVMFTLTTPFVWDGTSNIIIQICEGATSGAYTTNVVTTYSTLTVNRSLYYTSDTVSACTNTTGTLAMNRPQLVIDGAVASCLPPTALSVSNITNSGASLSWTEPNGATSWSVEYGVSGFTQGGGTLLSSATNPQAVSGLLANTDYQYYVKSNCTSGASNWAGPYTFRTACSSVTSFSENFDTTSLGSLPSCWQKILSNGVSTYATVGVSTTASSSPNGVTIYNSSSPSASYIMLVCPVVSNLSAGTHRLVFKGNTSTATEDVIVGTMSNPADGSTFTPLQTVDLTTSYAQYIVNFASYTGTDSYIAFRKPNTSTYTYTYLDDIVWEPIPATAPACATGITATVNATCGNFPTTISWGAVSGADGYKLSIGTTAGGTDILNNSNLGNVTTYSFTGNLNTTYHYTLTPFNVVGDAVNCASQSFTTVATGCYCDPLYTTGKTSGDLISNISISGTTLANNTGTDAVNPAYTYFTGQPNYTGTLQAGSTYTVSVSVGSFGGQNVAVWIDYNDNYIFEASERVGYTTTSIASNGSATFSITLACNPPLGTHRMRVRDVWNTTGSSISPCATYGYGETEDYNVTVSAAVACPQPSNLSATAITPNSAILSWNIGCAETSWDVHVALAGSGAPTGTPSHPNATSPLTLSSLQPATAYEFYVRANCGTNGFSVWTGPFTFSTIALPPVNDDCTGAIALTAGGVFTDNAIIGTNVSATTGQNIPAPGCAGTLAGEVWFTATVPASGSITIETGNNGTILTDTGLAVYSGSCGNLVLVQCDDDSSADGNFSKVALTGRTPGEVLYVAVWEYGNDTQDTFKVSAYDASLASNTFDAGRFVYYPNPVKHSLTVSYDKNIDKAQIMNLLGQVVKDVTINATESTIDMSSLPTGAYIVKFTSNTQVQTIKVIKE</sequence>
<dbReference type="Pfam" id="PF20009">
    <property type="entry name" value="GEVED"/>
    <property type="match status" value="1"/>
</dbReference>
<dbReference type="OrthoDB" id="975384at2"/>
<comment type="caution">
    <text evidence="4">The sequence shown here is derived from an EMBL/GenBank/DDBJ whole genome shotgun (WGS) entry which is preliminary data.</text>
</comment>
<evidence type="ECO:0000256" key="1">
    <source>
        <dbReference type="ARBA" id="ARBA00022729"/>
    </source>
</evidence>
<dbReference type="InterPro" id="IPR003961">
    <property type="entry name" value="FN3_dom"/>
</dbReference>
<feature type="chain" id="PRO_5015591905" evidence="2">
    <location>
        <begin position="19"/>
        <end position="1024"/>
    </location>
</feature>
<protein>
    <submittedName>
        <fullName evidence="4">Putative secreted protein (Por secretion system target)</fullName>
    </submittedName>
</protein>
<keyword evidence="1 2" id="KW-0732">Signal</keyword>
<reference evidence="4 5" key="1">
    <citation type="submission" date="2018-01" db="EMBL/GenBank/DDBJ databases">
        <title>Genomic Encyclopedia of Type Strains, Phase I: the one thousand microbial genomes (KMG-I) project.</title>
        <authorList>
            <person name="Goeker M."/>
        </authorList>
    </citation>
    <scope>NUCLEOTIDE SEQUENCE [LARGE SCALE GENOMIC DNA]</scope>
    <source>
        <strain evidence="4 5">DSM 17960</strain>
    </source>
</reference>
<dbReference type="SMART" id="SM00060">
    <property type="entry name" value="FN3"/>
    <property type="match status" value="2"/>
</dbReference>
<feature type="domain" description="Fibronectin type-III" evidence="3">
    <location>
        <begin position="711"/>
        <end position="803"/>
    </location>
</feature>
<name>A0A2S4NB05_9FLAO</name>
<dbReference type="NCBIfam" id="TIGR04183">
    <property type="entry name" value="Por_Secre_tail"/>
    <property type="match status" value="1"/>
</dbReference>
<dbReference type="InterPro" id="IPR036116">
    <property type="entry name" value="FN3_sf"/>
</dbReference>
<gene>
    <name evidence="4" type="ORF">Q361_102178</name>
</gene>
<dbReference type="CDD" id="cd00063">
    <property type="entry name" value="FN3"/>
    <property type="match status" value="2"/>
</dbReference>
<evidence type="ECO:0000259" key="3">
    <source>
        <dbReference type="PROSITE" id="PS50853"/>
    </source>
</evidence>
<dbReference type="SUPFAM" id="SSF49265">
    <property type="entry name" value="Fibronectin type III"/>
    <property type="match status" value="1"/>
</dbReference>
<dbReference type="Proteomes" id="UP000237056">
    <property type="component" value="Unassembled WGS sequence"/>
</dbReference>
<evidence type="ECO:0000313" key="4">
    <source>
        <dbReference type="EMBL" id="POS02865.1"/>
    </source>
</evidence>
<evidence type="ECO:0000313" key="5">
    <source>
        <dbReference type="Proteomes" id="UP000237056"/>
    </source>
</evidence>
<dbReference type="Gene3D" id="2.60.120.200">
    <property type="match status" value="1"/>
</dbReference>
<proteinExistence type="predicted"/>
<dbReference type="EMBL" id="PQNY01000002">
    <property type="protein sequence ID" value="POS02865.1"/>
    <property type="molecule type" value="Genomic_DNA"/>
</dbReference>
<dbReference type="InterPro" id="IPR045474">
    <property type="entry name" value="GEVED"/>
</dbReference>
<feature type="domain" description="Fibronectin type-III" evidence="3">
    <location>
        <begin position="207"/>
        <end position="295"/>
    </location>
</feature>